<keyword evidence="1" id="KW-0501">Molybdenum cofactor biosynthesis</keyword>
<reference evidence="4 5" key="2">
    <citation type="submission" date="2015-12" db="EMBL/GenBank/DDBJ databases">
        <title>Draft Genome Sequence of Desulfitobacterium hafniense Strain DH, a Sulfate-reducing Bacterium Isolated from Paddy Soils.</title>
        <authorList>
            <person name="Bao P."/>
            <person name="Zhang X."/>
            <person name="Li G."/>
        </authorList>
    </citation>
    <scope>NUCLEOTIDE SEQUENCE [LARGE SCALE GENOMIC DNA]</scope>
    <source>
        <strain evidence="4 5">DH</strain>
    </source>
</reference>
<comment type="catalytic activity">
    <reaction evidence="1">
        <text>adenylyl-molybdopterin + molybdate = Mo-molybdopterin + AMP + H(+)</text>
        <dbReference type="Rhea" id="RHEA:35047"/>
        <dbReference type="ChEBI" id="CHEBI:15378"/>
        <dbReference type="ChEBI" id="CHEBI:36264"/>
        <dbReference type="ChEBI" id="CHEBI:62727"/>
        <dbReference type="ChEBI" id="CHEBI:71302"/>
        <dbReference type="ChEBI" id="CHEBI:456215"/>
    </reaction>
</comment>
<dbReference type="SMART" id="SM00852">
    <property type="entry name" value="MoCF_biosynth"/>
    <property type="match status" value="1"/>
</dbReference>
<dbReference type="EMBL" id="LK996017">
    <property type="protein sequence ID" value="CDX01669.1"/>
    <property type="molecule type" value="Genomic_DNA"/>
</dbReference>
<comment type="similarity">
    <text evidence="1">Belongs to the MoeA family.</text>
</comment>
<comment type="function">
    <text evidence="1">Catalyzes the insertion of molybdate into adenylated molybdopterin with the concomitant release of AMP.</text>
</comment>
<dbReference type="GO" id="GO:0006777">
    <property type="term" value="P:Mo-molybdopterin cofactor biosynthetic process"/>
    <property type="evidence" value="ECO:0007669"/>
    <property type="project" value="UniProtKB-UniRule"/>
</dbReference>
<dbReference type="InterPro" id="IPR001453">
    <property type="entry name" value="MoaB/Mog_dom"/>
</dbReference>
<evidence type="ECO:0000256" key="1">
    <source>
        <dbReference type="RuleBase" id="RU365090"/>
    </source>
</evidence>
<dbReference type="UniPathway" id="UPA00344"/>
<dbReference type="GO" id="GO:0061599">
    <property type="term" value="F:molybdopterin molybdotransferase activity"/>
    <property type="evidence" value="ECO:0007669"/>
    <property type="project" value="UniProtKB-UniRule"/>
</dbReference>
<dbReference type="CDD" id="cd03522">
    <property type="entry name" value="MoeA_like"/>
    <property type="match status" value="1"/>
</dbReference>
<dbReference type="GO" id="GO:0005829">
    <property type="term" value="C:cytosol"/>
    <property type="evidence" value="ECO:0007669"/>
    <property type="project" value="TreeGrafter"/>
</dbReference>
<dbReference type="Pfam" id="PF00994">
    <property type="entry name" value="MoCF_biosynth"/>
    <property type="match status" value="1"/>
</dbReference>
<reference evidence="3" key="1">
    <citation type="submission" date="2014-07" db="EMBL/GenBank/DDBJ databases">
        <authorList>
            <person name="Hornung V.Bastian."/>
        </authorList>
    </citation>
    <scope>NUCLEOTIDE SEQUENCE</scope>
    <source>
        <strain evidence="3">PCE-S</strain>
    </source>
</reference>
<dbReference type="Proteomes" id="UP000054623">
    <property type="component" value="Unassembled WGS sequence"/>
</dbReference>
<feature type="domain" description="MoaB/Mog" evidence="2">
    <location>
        <begin position="175"/>
        <end position="307"/>
    </location>
</feature>
<proteinExistence type="inferred from homology"/>
<comment type="pathway">
    <text evidence="1">Cofactor biosynthesis; molybdopterin biosynthesis.</text>
</comment>
<dbReference type="Gene3D" id="3.40.980.10">
    <property type="entry name" value="MoaB/Mog-like domain"/>
    <property type="match status" value="1"/>
</dbReference>
<evidence type="ECO:0000313" key="4">
    <source>
        <dbReference type="EMBL" id="KTE91047.1"/>
    </source>
</evidence>
<dbReference type="InterPro" id="IPR038987">
    <property type="entry name" value="MoeA-like"/>
</dbReference>
<dbReference type="OrthoDB" id="9767940at2"/>
<evidence type="ECO:0000259" key="2">
    <source>
        <dbReference type="SMART" id="SM00852"/>
    </source>
</evidence>
<dbReference type="InterPro" id="IPR036425">
    <property type="entry name" value="MoaB/Mog-like_dom_sf"/>
</dbReference>
<keyword evidence="1" id="KW-0808">Transferase</keyword>
<evidence type="ECO:0000313" key="5">
    <source>
        <dbReference type="Proteomes" id="UP000054623"/>
    </source>
</evidence>
<organism evidence="3">
    <name type="scientific">Desulfitobacterium hafniense</name>
    <name type="common">Desulfitobacterium frappieri</name>
    <dbReference type="NCBI Taxonomy" id="49338"/>
    <lineage>
        <taxon>Bacteria</taxon>
        <taxon>Bacillati</taxon>
        <taxon>Bacillota</taxon>
        <taxon>Clostridia</taxon>
        <taxon>Eubacteriales</taxon>
        <taxon>Desulfitobacteriaceae</taxon>
        <taxon>Desulfitobacterium</taxon>
    </lineage>
</organism>
<keyword evidence="1" id="KW-0500">Molybdenum</keyword>
<dbReference type="PANTHER" id="PTHR10192">
    <property type="entry name" value="MOLYBDOPTERIN BIOSYNTHESIS PROTEIN"/>
    <property type="match status" value="1"/>
</dbReference>
<dbReference type="EC" id="2.10.1.1" evidence="1"/>
<dbReference type="EMBL" id="LOCK01000028">
    <property type="protein sequence ID" value="KTE91047.1"/>
    <property type="molecule type" value="Genomic_DNA"/>
</dbReference>
<evidence type="ECO:0000313" key="3">
    <source>
        <dbReference type="EMBL" id="CDX01669.1"/>
    </source>
</evidence>
<dbReference type="PATRIC" id="fig|49338.4.peg.1916"/>
<name>A0A098AYH6_DESHA</name>
<dbReference type="GO" id="GO:0046872">
    <property type="term" value="F:metal ion binding"/>
    <property type="evidence" value="ECO:0007669"/>
    <property type="project" value="UniProtKB-UniRule"/>
</dbReference>
<gene>
    <name evidence="4" type="ORF">AT727_05450</name>
    <name evidence="3" type="ORF">DPCES_1782</name>
</gene>
<accession>A0A098AYH6</accession>
<protein>
    <recommendedName>
        <fullName evidence="1">Molybdopterin molybdenumtransferase</fullName>
        <ecNumber evidence="1">2.10.1.1</ecNumber>
    </recommendedName>
</protein>
<dbReference type="RefSeq" id="WP_005811650.1">
    <property type="nucleotide sequence ID" value="NZ_CABKQQ010000033.1"/>
</dbReference>
<keyword evidence="1" id="KW-0479">Metal-binding</keyword>
<sequence>MQKIKVQDAIGSVLMHDLTQIIPGKTKDARFRKGHVIKEEDIPTLLSMGKEHIFVWDQTPGLIHEDEAAERLAKAVAGPGLSFSETKEGKVNLIAEEDGLIYASEEGIYALNSLEYIILATLHNHRPVKKGQKIAGTRVVPLMIDENVVIEAEGIARRFEEPILQIRPLQSKKVGVVTTGSEVYHGRIQDKFGPVLQRKVAEWGSVLLGQTFADDDVEMIQERIREHIEQGAEMVLVTGGMSVDPDDLTPTAIKGLGGELITYGTPVLPGAMLLLAYLDDIPILGLPGCVMYSRKTVFDLVATRILAGERLTRLEIAKYGHGGLCLECPECTYPHCPFGK</sequence>
<dbReference type="PANTHER" id="PTHR10192:SF28">
    <property type="entry name" value="MOLYBDOPTERIN MOLYBDENUMTRANSFERASE"/>
    <property type="match status" value="1"/>
</dbReference>
<comment type="cofactor">
    <cofactor evidence="1">
        <name>Mg(2+)</name>
        <dbReference type="ChEBI" id="CHEBI:18420"/>
    </cofactor>
</comment>
<dbReference type="SUPFAM" id="SSF53218">
    <property type="entry name" value="Molybdenum cofactor biosynthesis proteins"/>
    <property type="match status" value="1"/>
</dbReference>
<dbReference type="AlphaFoldDB" id="A0A098AYH6"/>
<keyword evidence="1" id="KW-0460">Magnesium</keyword>